<sequence>MKRIAAITMVRNDDFFLSKWVGYYGRQLGKENLHVIFDGLDQKVPEFCDGVNVERVEHVKGNVHEADRGRIDLISQRAARLFDRYDMVIGTDVDEFLVVDPLLGQTLAQFLSGVTTGLPSISGLGVDVGQKIGEEADIDASRPFLSQRSYAKLSTRYSKASVLLRPVAWGSGFHRTRRGNFHIVKDLYLFHFGCVDLARIRAKMDDGELAAAGWTRHLRKRAGTIFLVSNSRALDWDATVDRARKIQNLVRPPYAWNKPAMFEARVVVRIPRRFAEIV</sequence>
<dbReference type="Proteomes" id="UP000823769">
    <property type="component" value="Unassembled WGS sequence"/>
</dbReference>
<organism evidence="1 2">
    <name type="scientific">Candidatus Cryptobacteroides avistercoris</name>
    <dbReference type="NCBI Taxonomy" id="2840758"/>
    <lineage>
        <taxon>Bacteria</taxon>
        <taxon>Pseudomonadati</taxon>
        <taxon>Bacteroidota</taxon>
        <taxon>Bacteroidia</taxon>
        <taxon>Bacteroidales</taxon>
        <taxon>Candidatus Cryptobacteroides</taxon>
    </lineage>
</organism>
<protein>
    <submittedName>
        <fullName evidence="1">Glycosyltransferase family 2 protein</fullName>
    </submittedName>
</protein>
<reference evidence="1" key="2">
    <citation type="journal article" date="2021" name="PeerJ">
        <title>Extensive microbial diversity within the chicken gut microbiome revealed by metagenomics and culture.</title>
        <authorList>
            <person name="Gilroy R."/>
            <person name="Ravi A."/>
            <person name="Getino M."/>
            <person name="Pursley I."/>
            <person name="Horton D.L."/>
            <person name="Alikhan N.F."/>
            <person name="Baker D."/>
            <person name="Gharbi K."/>
            <person name="Hall N."/>
            <person name="Watson M."/>
            <person name="Adriaenssens E.M."/>
            <person name="Foster-Nyarko E."/>
            <person name="Jarju S."/>
            <person name="Secka A."/>
            <person name="Antonio M."/>
            <person name="Oren A."/>
            <person name="Chaudhuri R.R."/>
            <person name="La Ragione R."/>
            <person name="Hildebrand F."/>
            <person name="Pallen M.J."/>
        </authorList>
    </citation>
    <scope>NUCLEOTIDE SEQUENCE</scope>
    <source>
        <strain evidence="1">B3-1481</strain>
    </source>
</reference>
<comment type="caution">
    <text evidence="1">The sequence shown here is derived from an EMBL/GenBank/DDBJ whole genome shotgun (WGS) entry which is preliminary data.</text>
</comment>
<reference evidence="1" key="1">
    <citation type="submission" date="2020-10" db="EMBL/GenBank/DDBJ databases">
        <authorList>
            <person name="Gilroy R."/>
        </authorList>
    </citation>
    <scope>NUCLEOTIDE SEQUENCE</scope>
    <source>
        <strain evidence="1">B3-1481</strain>
    </source>
</reference>
<proteinExistence type="predicted"/>
<name>A0A9D9NNX1_9BACT</name>
<evidence type="ECO:0000313" key="1">
    <source>
        <dbReference type="EMBL" id="MBO8480003.1"/>
    </source>
</evidence>
<dbReference type="Pfam" id="PF13704">
    <property type="entry name" value="Glyco_tranf_2_4"/>
    <property type="match status" value="1"/>
</dbReference>
<gene>
    <name evidence="1" type="ORF">IAB76_02685</name>
</gene>
<evidence type="ECO:0000313" key="2">
    <source>
        <dbReference type="Proteomes" id="UP000823769"/>
    </source>
</evidence>
<accession>A0A9D9NNX1</accession>
<dbReference type="AlphaFoldDB" id="A0A9D9NNX1"/>
<dbReference type="EMBL" id="JADILW010000040">
    <property type="protein sequence ID" value="MBO8480003.1"/>
    <property type="molecule type" value="Genomic_DNA"/>
</dbReference>